<evidence type="ECO:0000313" key="2">
    <source>
        <dbReference type="EMBL" id="RKD91333.1"/>
    </source>
</evidence>
<gene>
    <name evidence="2" type="ORF">BC643_1686</name>
</gene>
<sequence length="212" mass="24119">MVKFRMLLTLFLLAVLSFSWAAQNDGHYLFPEFKSATIFFKTGLQQKSDLNFNKLTEEMVFVENGKFLAIANVTSIDSILIAQRKFIPVDGIFFECEGGEKYPLFVQYKSKLISAGKSTGFGNSQTTAVDNISNVYSSGKVYELEIGKDYRVLSDDSFWTLVNEKYGRINSLKEAQKIFPDKNLKPFVKANKIKFDNSDDLLLLLQQVDQIK</sequence>
<keyword evidence="3" id="KW-1185">Reference proteome</keyword>
<dbReference type="Proteomes" id="UP000283387">
    <property type="component" value="Unassembled WGS sequence"/>
</dbReference>
<proteinExistence type="predicted"/>
<reference evidence="2 3" key="1">
    <citation type="submission" date="2018-09" db="EMBL/GenBank/DDBJ databases">
        <title>Genomic Encyclopedia of Archaeal and Bacterial Type Strains, Phase II (KMG-II): from individual species to whole genera.</title>
        <authorList>
            <person name="Goeker M."/>
        </authorList>
    </citation>
    <scope>NUCLEOTIDE SEQUENCE [LARGE SCALE GENOMIC DNA]</scope>
    <source>
        <strain evidence="2 3">DSM 27148</strain>
    </source>
</reference>
<dbReference type="OrthoDB" id="1100665at2"/>
<evidence type="ECO:0000313" key="3">
    <source>
        <dbReference type="Proteomes" id="UP000283387"/>
    </source>
</evidence>
<dbReference type="EMBL" id="RAPN01000001">
    <property type="protein sequence ID" value="RKD91333.1"/>
    <property type="molecule type" value="Genomic_DNA"/>
</dbReference>
<comment type="caution">
    <text evidence="2">The sequence shown here is derived from an EMBL/GenBank/DDBJ whole genome shotgun (WGS) entry which is preliminary data.</text>
</comment>
<evidence type="ECO:0000256" key="1">
    <source>
        <dbReference type="SAM" id="SignalP"/>
    </source>
</evidence>
<accession>A0A419W778</accession>
<name>A0A419W778_9BACT</name>
<organism evidence="2 3">
    <name type="scientific">Mangrovibacterium diazotrophicum</name>
    <dbReference type="NCBI Taxonomy" id="1261403"/>
    <lineage>
        <taxon>Bacteria</taxon>
        <taxon>Pseudomonadati</taxon>
        <taxon>Bacteroidota</taxon>
        <taxon>Bacteroidia</taxon>
        <taxon>Marinilabiliales</taxon>
        <taxon>Prolixibacteraceae</taxon>
        <taxon>Mangrovibacterium</taxon>
    </lineage>
</organism>
<feature type="signal peptide" evidence="1">
    <location>
        <begin position="1"/>
        <end position="21"/>
    </location>
</feature>
<feature type="chain" id="PRO_5019259259" evidence="1">
    <location>
        <begin position="22"/>
        <end position="212"/>
    </location>
</feature>
<keyword evidence="1" id="KW-0732">Signal</keyword>
<dbReference type="RefSeq" id="WP_147377171.1">
    <property type="nucleotide sequence ID" value="NZ_RAPN01000001.1"/>
</dbReference>
<dbReference type="AlphaFoldDB" id="A0A419W778"/>
<protein>
    <submittedName>
        <fullName evidence="2">Uncharacterized protein</fullName>
    </submittedName>
</protein>